<name>A0A6J8BT56_MYTCO</name>
<evidence type="ECO:0000313" key="4">
    <source>
        <dbReference type="EMBL" id="CAC5386716.1"/>
    </source>
</evidence>
<feature type="region of interest" description="Disordered" evidence="1">
    <location>
        <begin position="457"/>
        <end position="640"/>
    </location>
</feature>
<keyword evidence="5" id="KW-1185">Reference proteome</keyword>
<dbReference type="EMBL" id="CACVKT020003887">
    <property type="protein sequence ID" value="CAC5386716.1"/>
    <property type="molecule type" value="Genomic_DNA"/>
</dbReference>
<feature type="signal peptide" evidence="3">
    <location>
        <begin position="1"/>
        <end position="22"/>
    </location>
</feature>
<evidence type="ECO:0000313" key="5">
    <source>
        <dbReference type="Proteomes" id="UP000507470"/>
    </source>
</evidence>
<feature type="region of interest" description="Disordered" evidence="1">
    <location>
        <begin position="298"/>
        <end position="363"/>
    </location>
</feature>
<feature type="compositionally biased region" description="Polar residues" evidence="1">
    <location>
        <begin position="354"/>
        <end position="363"/>
    </location>
</feature>
<feature type="transmembrane region" description="Helical" evidence="2">
    <location>
        <begin position="366"/>
        <end position="390"/>
    </location>
</feature>
<evidence type="ECO:0000256" key="3">
    <source>
        <dbReference type="SAM" id="SignalP"/>
    </source>
</evidence>
<feature type="compositionally biased region" description="Basic residues" evidence="1">
    <location>
        <begin position="603"/>
        <end position="614"/>
    </location>
</feature>
<keyword evidence="3" id="KW-0732">Signal</keyword>
<keyword evidence="2" id="KW-0472">Membrane</keyword>
<feature type="compositionally biased region" description="Basic residues" evidence="1">
    <location>
        <begin position="524"/>
        <end position="536"/>
    </location>
</feature>
<sequence length="640" mass="71315">MEILCRLMFAICFFTMFKAGFAQHITEPTAKESNCFGNILKGNCSETNTRAFVKQVNAGAKFNERYTGNDSCTSSPAPSECCVQELNDCYGEYNAVDTDPYSYHKDCTGKNKCSERQATRMDTAYFSCNMSIYPAHTTYMDVEFYCIDVNNITPLNNGNKQNNGQGSTLYLWSGDSTTYSELTVATRTCSVETDCDGEISVLSMDFRFAPDNVNITCIEDNMLTITDGSNTNHFNCSSNNDFKIATLYTSSSNYITVTYTGTTAGGYLWLGFQTSTNGNLTINCQSPGQLYICETSTTEEPTTTEKQTATDEATTTSLQSTTYETTTGSLTSTEDQTFTTDNSSTTTDKGTIAKSETPSQGNSTGMIAGIAAAIIVIIILVIVVFVYLKIIKPRREKAKKASTKENPGELPHTSKPHTIEQGDGLHTKSLIGNDINFGTTTKSFLTTNNSFQAIENNTVPKETKTDSSKVITNDEHEDNFEKDISSKITMNNEQLPTDLTGPGTSQPQLPPLTPHLIQDPPIEKRKKKKKKKKHMKNKVEDIGNELQSNDVLALPENEADLENINENGKHSRKHKKKKKKTKTQENSSELNEQENLEEIHERKEKKKKKKKRKERHSEDSKQEEENTIITQTIEEENDPE</sequence>
<feature type="compositionally biased region" description="Polar residues" evidence="1">
    <location>
        <begin position="486"/>
        <end position="507"/>
    </location>
</feature>
<dbReference type="Proteomes" id="UP000507470">
    <property type="component" value="Unassembled WGS sequence"/>
</dbReference>
<evidence type="ECO:0000256" key="1">
    <source>
        <dbReference type="SAM" id="MobiDB-lite"/>
    </source>
</evidence>
<proteinExistence type="predicted"/>
<protein>
    <submittedName>
        <fullName evidence="4">Uncharacterized protein</fullName>
    </submittedName>
</protein>
<feature type="compositionally biased region" description="Basic residues" evidence="1">
    <location>
        <begin position="570"/>
        <end position="581"/>
    </location>
</feature>
<feature type="region of interest" description="Disordered" evidence="1">
    <location>
        <begin position="396"/>
        <end position="423"/>
    </location>
</feature>
<feature type="compositionally biased region" description="Basic and acidic residues" evidence="1">
    <location>
        <begin position="615"/>
        <end position="624"/>
    </location>
</feature>
<dbReference type="OrthoDB" id="6155870at2759"/>
<gene>
    <name evidence="4" type="ORF">MCOR_22123</name>
</gene>
<reference evidence="4 5" key="1">
    <citation type="submission" date="2020-06" db="EMBL/GenBank/DDBJ databases">
        <authorList>
            <person name="Li R."/>
            <person name="Bekaert M."/>
        </authorList>
    </citation>
    <scope>NUCLEOTIDE SEQUENCE [LARGE SCALE GENOMIC DNA]</scope>
    <source>
        <strain evidence="5">wild</strain>
    </source>
</reference>
<feature type="compositionally biased region" description="Low complexity" evidence="1">
    <location>
        <begin position="298"/>
        <end position="350"/>
    </location>
</feature>
<accession>A0A6J8BT56</accession>
<organism evidence="4 5">
    <name type="scientific">Mytilus coruscus</name>
    <name type="common">Sea mussel</name>
    <dbReference type="NCBI Taxonomy" id="42192"/>
    <lineage>
        <taxon>Eukaryota</taxon>
        <taxon>Metazoa</taxon>
        <taxon>Spiralia</taxon>
        <taxon>Lophotrochozoa</taxon>
        <taxon>Mollusca</taxon>
        <taxon>Bivalvia</taxon>
        <taxon>Autobranchia</taxon>
        <taxon>Pteriomorphia</taxon>
        <taxon>Mytilida</taxon>
        <taxon>Mytiloidea</taxon>
        <taxon>Mytilidae</taxon>
        <taxon>Mytilinae</taxon>
        <taxon>Mytilus</taxon>
    </lineage>
</organism>
<keyword evidence="2" id="KW-0812">Transmembrane</keyword>
<dbReference type="AlphaFoldDB" id="A0A6J8BT56"/>
<evidence type="ECO:0000256" key="2">
    <source>
        <dbReference type="SAM" id="Phobius"/>
    </source>
</evidence>
<feature type="chain" id="PRO_5026692166" evidence="3">
    <location>
        <begin position="23"/>
        <end position="640"/>
    </location>
</feature>
<keyword evidence="2" id="KW-1133">Transmembrane helix</keyword>